<evidence type="ECO:0000313" key="2">
    <source>
        <dbReference type="Proteomes" id="UP001057279"/>
    </source>
</evidence>
<dbReference type="Proteomes" id="UP001057279">
    <property type="component" value="Linkage Group LG14"/>
</dbReference>
<reference evidence="1" key="1">
    <citation type="submission" date="2022-03" db="EMBL/GenBank/DDBJ databases">
        <title>Genomic analyses of argali, domestic sheep and their hybrids provide insights into chromosomal evolution, heterosis and genetic basis of agronomic traits.</title>
        <authorList>
            <person name="Li M."/>
        </authorList>
    </citation>
    <scope>NUCLEOTIDE SEQUENCE</scope>
    <source>
        <strain evidence="1">F1 hybrid</strain>
    </source>
</reference>
<proteinExistence type="predicted"/>
<comment type="caution">
    <text evidence="1">The sequence shown here is derived from an EMBL/GenBank/DDBJ whole genome shotgun (WGS) entry which is preliminary data.</text>
</comment>
<organism evidence="1 2">
    <name type="scientific">Ovis ammon polii x Ovis aries</name>
    <dbReference type="NCBI Taxonomy" id="2918886"/>
    <lineage>
        <taxon>Eukaryota</taxon>
        <taxon>Metazoa</taxon>
        <taxon>Chordata</taxon>
        <taxon>Craniata</taxon>
        <taxon>Vertebrata</taxon>
        <taxon>Euteleostomi</taxon>
        <taxon>Mammalia</taxon>
        <taxon>Eutheria</taxon>
        <taxon>Laurasiatheria</taxon>
        <taxon>Artiodactyla</taxon>
        <taxon>Ruminantia</taxon>
        <taxon>Pecora</taxon>
        <taxon>Bovidae</taxon>
        <taxon>Caprinae</taxon>
        <taxon>Ovis</taxon>
    </lineage>
</organism>
<dbReference type="EMBL" id="CM043039">
    <property type="protein sequence ID" value="KAI4574029.1"/>
    <property type="molecule type" value="Genomic_DNA"/>
</dbReference>
<accession>A0ACB9UMA3</accession>
<evidence type="ECO:0000313" key="1">
    <source>
        <dbReference type="EMBL" id="KAI4574029.1"/>
    </source>
</evidence>
<gene>
    <name evidence="1" type="ORF">MJG53_012205</name>
</gene>
<name>A0ACB9UMA3_9CETA</name>
<protein>
    <submittedName>
        <fullName evidence="1">Uncharacterized protein</fullName>
    </submittedName>
</protein>
<keyword evidence="2" id="KW-1185">Reference proteome</keyword>
<sequence length="200" mass="21505">MLVDLVTPPQSHCLEFRDDHASRKPGEPISGDSRTSLGLGSTGTISASVAGPPPPRKREGGTGKAKPGKRCSENEAGLSKADTDTQAQEQERLPIRPNPATVRSAHRGDKEEMDVRMCGIDTYTEVDIGHFKKQQECQIVRTKAKTEGKDACDSGDKRSLPALRPHALPPKEENGGVALRCPWTLVCTTSLPYPPSQPSG</sequence>